<dbReference type="Proteomes" id="UP000234505">
    <property type="component" value="Unassembled WGS sequence"/>
</dbReference>
<dbReference type="EMBL" id="LEUS01000030">
    <property type="protein sequence ID" value="KLY25713.1"/>
    <property type="molecule type" value="Genomic_DNA"/>
</dbReference>
<organism evidence="2 4">
    <name type="scientific">Klebsiella michiganensis</name>
    <dbReference type="NCBI Taxonomy" id="1134687"/>
    <lineage>
        <taxon>Bacteria</taxon>
        <taxon>Pseudomonadati</taxon>
        <taxon>Pseudomonadota</taxon>
        <taxon>Gammaproteobacteria</taxon>
        <taxon>Enterobacterales</taxon>
        <taxon>Enterobacteriaceae</taxon>
        <taxon>Klebsiella/Raoultella group</taxon>
        <taxon>Klebsiella</taxon>
    </lineage>
</organism>
<dbReference type="AlphaFoldDB" id="A0A0J2JYN5"/>
<dbReference type="EMBL" id="PIDS01002004">
    <property type="protein sequence ID" value="PLL17529.1"/>
    <property type="molecule type" value="Genomic_DNA"/>
</dbReference>
<reference evidence="2 4" key="2">
    <citation type="submission" date="2017-11" db="EMBL/GenBank/DDBJ databases">
        <authorList>
            <person name="Han C.G."/>
        </authorList>
    </citation>
    <scope>NUCLEOTIDE SEQUENCE [LARGE SCALE GENOMIC DNA]</scope>
    <source>
        <strain evidence="2 4">A11</strain>
    </source>
</reference>
<gene>
    <name evidence="2" type="ORF">CWN50_33915</name>
    <name evidence="1" type="ORF">SK91_05619</name>
</gene>
<reference evidence="2 4" key="3">
    <citation type="submission" date="2018-01" db="EMBL/GenBank/DDBJ databases">
        <title>Genomic study of Klebsiella pneumoniae.</title>
        <authorList>
            <person name="Yang Y."/>
            <person name="Bicalho R."/>
        </authorList>
    </citation>
    <scope>NUCLEOTIDE SEQUENCE [LARGE SCALE GENOMIC DNA]</scope>
    <source>
        <strain evidence="2 4">A11</strain>
    </source>
</reference>
<comment type="caution">
    <text evidence="2">The sequence shown here is derived from an EMBL/GenBank/DDBJ whole genome shotgun (WGS) entry which is preliminary data.</text>
</comment>
<evidence type="ECO:0000313" key="4">
    <source>
        <dbReference type="Proteomes" id="UP000234505"/>
    </source>
</evidence>
<name>A0A0J2JYN5_9ENTR</name>
<dbReference type="RefSeq" id="WP_032408646.1">
    <property type="nucleotide sequence ID" value="NZ_CABEJE010000012.1"/>
</dbReference>
<keyword evidence="3" id="KW-1185">Reference proteome</keyword>
<evidence type="ECO:0000313" key="1">
    <source>
        <dbReference type="EMBL" id="KLY25713.1"/>
    </source>
</evidence>
<evidence type="ECO:0000313" key="2">
    <source>
        <dbReference type="EMBL" id="PLL17529.1"/>
    </source>
</evidence>
<reference evidence="1 3" key="1">
    <citation type="submission" date="2015-06" db="EMBL/GenBank/DDBJ databases">
        <title>The Genome Sequence of None.</title>
        <authorList>
            <consortium name="The Broad Institute Genomics Platform"/>
            <consortium name="The Broad Institute Genome Sequencing Center for Infectious Disease"/>
            <person name="Earl A.M."/>
            <person name="Onderdonk A.B."/>
            <person name="Kirby J."/>
            <person name="Ferraro M.J."/>
            <person name="Huang S."/>
            <person name="Spencer M."/>
            <person name="Fodor A."/>
            <person name="Hooper D."/>
            <person name="Dekker J."/>
            <person name="O'Brien T."/>
            <person name="Quan V."/>
            <person name="Gombosev A."/>
            <person name="Delaney M."/>
            <person name="DuBois A."/>
            <person name="Ernst C."/>
            <person name="Kim D.S."/>
            <person name="Rossman W."/>
            <person name="Gohs F."/>
            <person name="Petruso H."/>
            <person name="Nozar T."/>
            <person name="Mougeot F."/>
            <person name="Manson-McGuire A."/>
            <person name="Young S."/>
            <person name="Abouelleil A."/>
            <person name="Cao P."/>
            <person name="Chapman S.B."/>
            <person name="Griggs A."/>
            <person name="Priest M."/>
            <person name="Shea T."/>
            <person name="Wortman I."/>
            <person name="Wortman J.R."/>
            <person name="Nusbaum C."/>
            <person name="Birren B."/>
        </authorList>
    </citation>
    <scope>NUCLEOTIDE SEQUENCE [LARGE SCALE GENOMIC DNA]</scope>
    <source>
        <strain evidence="1 3">MGH87</strain>
    </source>
</reference>
<proteinExistence type="predicted"/>
<accession>A0A0J2JYN5</accession>
<sequence>MFTVKTIINGVTHICEQPSVTIARAGCERFDDILLQTNDHSNPDFAIWLPAVYSDPQCKDALQEEELIVSERDGVLDEDAIAILVEDFESPEHAKRKAFDGVRYQFIYPGDQVYVMNSHGSTIETVK</sequence>
<protein>
    <submittedName>
        <fullName evidence="2">Uncharacterized protein</fullName>
    </submittedName>
</protein>
<dbReference type="Proteomes" id="UP000036305">
    <property type="component" value="Unassembled WGS sequence"/>
</dbReference>
<evidence type="ECO:0000313" key="3">
    <source>
        <dbReference type="Proteomes" id="UP000036305"/>
    </source>
</evidence>